<evidence type="ECO:0000256" key="12">
    <source>
        <dbReference type="ARBA" id="ARBA00015845"/>
    </source>
</evidence>
<evidence type="ECO:0000256" key="39">
    <source>
        <dbReference type="ARBA" id="ARBA00049461"/>
    </source>
</evidence>
<evidence type="ECO:0000313" key="45">
    <source>
        <dbReference type="Proteomes" id="UP001283361"/>
    </source>
</evidence>
<comment type="catalytic activity">
    <reaction evidence="31">
        <text>a diacylglycerol + H2O = a monoacylglycerol + a fatty acid + H(+)</text>
        <dbReference type="Rhea" id="RHEA:32731"/>
        <dbReference type="ChEBI" id="CHEBI:15377"/>
        <dbReference type="ChEBI" id="CHEBI:15378"/>
        <dbReference type="ChEBI" id="CHEBI:17408"/>
        <dbReference type="ChEBI" id="CHEBI:18035"/>
        <dbReference type="ChEBI" id="CHEBI:28868"/>
        <dbReference type="EC" id="3.1.1.79"/>
    </reaction>
</comment>
<comment type="catalytic activity">
    <reaction evidence="40">
        <text>1,2-di-(9Z-octadecenoyl)-sn-glycerol + H2O = (9Z-octadecenoyl)-glycerol + (9Z)-octadecenoate + H(+)</text>
        <dbReference type="Rhea" id="RHEA:39935"/>
        <dbReference type="ChEBI" id="CHEBI:15377"/>
        <dbReference type="ChEBI" id="CHEBI:15378"/>
        <dbReference type="ChEBI" id="CHEBI:30823"/>
        <dbReference type="ChEBI" id="CHEBI:52333"/>
        <dbReference type="ChEBI" id="CHEBI:75937"/>
    </reaction>
    <physiologicalReaction direction="left-to-right" evidence="40">
        <dbReference type="Rhea" id="RHEA:39936"/>
    </physiologicalReaction>
</comment>
<evidence type="ECO:0000256" key="32">
    <source>
        <dbReference type="ARBA" id="ARBA00048386"/>
    </source>
</evidence>
<evidence type="ECO:0000256" key="23">
    <source>
        <dbReference type="ARBA" id="ARBA00023406"/>
    </source>
</evidence>
<evidence type="ECO:0000256" key="18">
    <source>
        <dbReference type="ARBA" id="ARBA00022963"/>
    </source>
</evidence>
<feature type="domain" description="Alpha/beta hydrolase fold-3" evidence="43">
    <location>
        <begin position="1539"/>
        <end position="1604"/>
    </location>
</feature>
<reference evidence="44" key="1">
    <citation type="journal article" date="2023" name="G3 (Bethesda)">
        <title>A reference genome for the long-term kleptoplast-retaining sea slug Elysia crispata morphotype clarki.</title>
        <authorList>
            <person name="Eastman K.E."/>
            <person name="Pendleton A.L."/>
            <person name="Shaikh M.A."/>
            <person name="Suttiyut T."/>
            <person name="Ogas R."/>
            <person name="Tomko P."/>
            <person name="Gavelis G."/>
            <person name="Widhalm J.R."/>
            <person name="Wisecaver J.H."/>
        </authorList>
    </citation>
    <scope>NUCLEOTIDE SEQUENCE</scope>
    <source>
        <strain evidence="44">ECLA1</strain>
    </source>
</reference>
<keyword evidence="20" id="KW-0472">Membrane</keyword>
<feature type="domain" description="Alpha/beta hydrolase fold-3" evidence="43">
    <location>
        <begin position="348"/>
        <end position="503"/>
    </location>
</feature>
<feature type="compositionally biased region" description="Basic and acidic residues" evidence="41">
    <location>
        <begin position="968"/>
        <end position="979"/>
    </location>
</feature>
<evidence type="ECO:0000313" key="44">
    <source>
        <dbReference type="EMBL" id="KAK3798517.1"/>
    </source>
</evidence>
<comment type="catalytic activity">
    <reaction evidence="33">
        <text>1,2-di-(9Z-octadecenoyl)-glycerol + (9Z)-octadecenoate + H(+) = 1,2,3-tri-(9Z-octadecenoyl)-glycerol + H2O</text>
        <dbReference type="Rhea" id="RHEA:38379"/>
        <dbReference type="ChEBI" id="CHEBI:15377"/>
        <dbReference type="ChEBI" id="CHEBI:15378"/>
        <dbReference type="ChEBI" id="CHEBI:30823"/>
        <dbReference type="ChEBI" id="CHEBI:52323"/>
        <dbReference type="ChEBI" id="CHEBI:53753"/>
    </reaction>
    <physiologicalReaction direction="right-to-left" evidence="33">
        <dbReference type="Rhea" id="RHEA:38381"/>
    </physiologicalReaction>
</comment>
<dbReference type="GO" id="GO:0005811">
    <property type="term" value="C:lipid droplet"/>
    <property type="evidence" value="ECO:0007669"/>
    <property type="project" value="UniProtKB-SubCell"/>
</dbReference>
<keyword evidence="19" id="KW-0443">Lipid metabolism</keyword>
<dbReference type="PANTHER" id="PTHR23025:SF3">
    <property type="entry name" value="HORMONE-SENSITIVE LIPASE"/>
    <property type="match status" value="1"/>
</dbReference>
<comment type="catalytic activity">
    <reaction evidence="28">
        <text>1,2-di-(9Z-octadecenoyl)-glycerol + H2O = 2-(9Z-octadecenoyl)-glycerol + (9Z)-octadecenoate + H(+)</text>
        <dbReference type="Rhea" id="RHEA:38659"/>
        <dbReference type="ChEBI" id="CHEBI:15377"/>
        <dbReference type="ChEBI" id="CHEBI:15378"/>
        <dbReference type="ChEBI" id="CHEBI:30823"/>
        <dbReference type="ChEBI" id="CHEBI:52323"/>
        <dbReference type="ChEBI" id="CHEBI:73990"/>
    </reaction>
    <physiologicalReaction direction="left-to-right" evidence="28">
        <dbReference type="Rhea" id="RHEA:38660"/>
    </physiologicalReaction>
</comment>
<evidence type="ECO:0000256" key="30">
    <source>
        <dbReference type="ARBA" id="ARBA00047653"/>
    </source>
</evidence>
<feature type="compositionally biased region" description="Basic and acidic residues" evidence="41">
    <location>
        <begin position="858"/>
        <end position="875"/>
    </location>
</feature>
<feature type="compositionally biased region" description="Low complexity" evidence="41">
    <location>
        <begin position="1173"/>
        <end position="1190"/>
    </location>
</feature>
<keyword evidence="22" id="KW-0753">Steroid metabolism</keyword>
<comment type="catalytic activity">
    <reaction evidence="1">
        <text>a triacylglycerol + H2O = a diacylglycerol + a fatty acid + H(+)</text>
        <dbReference type="Rhea" id="RHEA:12044"/>
        <dbReference type="ChEBI" id="CHEBI:15377"/>
        <dbReference type="ChEBI" id="CHEBI:15378"/>
        <dbReference type="ChEBI" id="CHEBI:17855"/>
        <dbReference type="ChEBI" id="CHEBI:18035"/>
        <dbReference type="ChEBI" id="CHEBI:28868"/>
        <dbReference type="EC" id="3.1.1.79"/>
    </reaction>
</comment>
<evidence type="ECO:0000256" key="37">
    <source>
        <dbReference type="ARBA" id="ARBA00049208"/>
    </source>
</evidence>
<feature type="region of interest" description="Disordered" evidence="41">
    <location>
        <begin position="619"/>
        <end position="639"/>
    </location>
</feature>
<evidence type="ECO:0000256" key="14">
    <source>
        <dbReference type="ARBA" id="ARBA00022490"/>
    </source>
</evidence>
<evidence type="ECO:0000256" key="19">
    <source>
        <dbReference type="ARBA" id="ARBA00023098"/>
    </source>
</evidence>
<feature type="region of interest" description="Disordered" evidence="41">
    <location>
        <begin position="1315"/>
        <end position="1400"/>
    </location>
</feature>
<evidence type="ECO:0000256" key="20">
    <source>
        <dbReference type="ARBA" id="ARBA00023136"/>
    </source>
</evidence>
<evidence type="ECO:0000256" key="34">
    <source>
        <dbReference type="ARBA" id="ARBA00048674"/>
    </source>
</evidence>
<dbReference type="GO" id="GO:0004806">
    <property type="term" value="F:triacylglycerol lipase activity"/>
    <property type="evidence" value="ECO:0007669"/>
    <property type="project" value="TreeGrafter"/>
</dbReference>
<dbReference type="InterPro" id="IPR002168">
    <property type="entry name" value="Lipase_GDXG_HIS_AS"/>
</dbReference>
<comment type="catalytic activity">
    <reaction evidence="34">
        <text>1,2-di-(9Z-octadecenoyl)-glycerol + H2O = (9Z-octadecenoyl)-glycerol + (9Z)-octadecenoate + H(+)</text>
        <dbReference type="Rhea" id="RHEA:38455"/>
        <dbReference type="ChEBI" id="CHEBI:15377"/>
        <dbReference type="ChEBI" id="CHEBI:15378"/>
        <dbReference type="ChEBI" id="CHEBI:30823"/>
        <dbReference type="ChEBI" id="CHEBI:52323"/>
        <dbReference type="ChEBI" id="CHEBI:75937"/>
    </reaction>
    <physiologicalReaction direction="left-to-right" evidence="34">
        <dbReference type="Rhea" id="RHEA:38456"/>
    </physiologicalReaction>
</comment>
<evidence type="ECO:0000256" key="22">
    <source>
        <dbReference type="ARBA" id="ARBA00023221"/>
    </source>
</evidence>
<dbReference type="InterPro" id="IPR013094">
    <property type="entry name" value="AB_hydrolase_3"/>
</dbReference>
<comment type="catalytic activity">
    <reaction evidence="23">
        <text>1-O-hexadecyl-2-acetyl-sn-glycerol + H2O = 1-O-hexadecyl-sn-glycerol + acetate + H(+)</text>
        <dbReference type="Rhea" id="RHEA:38563"/>
        <dbReference type="ChEBI" id="CHEBI:15377"/>
        <dbReference type="ChEBI" id="CHEBI:15378"/>
        <dbReference type="ChEBI" id="CHEBI:30089"/>
        <dbReference type="ChEBI" id="CHEBI:34115"/>
        <dbReference type="ChEBI" id="CHEBI:75936"/>
    </reaction>
    <physiologicalReaction direction="left-to-right" evidence="23">
        <dbReference type="Rhea" id="RHEA:38564"/>
    </physiologicalReaction>
</comment>
<comment type="catalytic activity">
    <reaction evidence="29">
        <text>2-(5Z,8Z,11Z,14Z-eicosatetraenoyl)-glycerol + H2O = glycerol + (5Z,8Z,11Z,14Z)-eicosatetraenoate + H(+)</text>
        <dbReference type="Rhea" id="RHEA:26132"/>
        <dbReference type="ChEBI" id="CHEBI:15377"/>
        <dbReference type="ChEBI" id="CHEBI:15378"/>
        <dbReference type="ChEBI" id="CHEBI:17754"/>
        <dbReference type="ChEBI" id="CHEBI:32395"/>
        <dbReference type="ChEBI" id="CHEBI:52392"/>
    </reaction>
    <physiologicalReaction direction="left-to-right" evidence="29">
        <dbReference type="Rhea" id="RHEA:26133"/>
    </physiologicalReaction>
</comment>
<comment type="catalytic activity">
    <reaction evidence="35">
        <text>all-trans-retinyl hexadecanoate + H2O = all-trans-retinol + hexadecanoate + H(+)</text>
        <dbReference type="Rhea" id="RHEA:13933"/>
        <dbReference type="ChEBI" id="CHEBI:7896"/>
        <dbReference type="ChEBI" id="CHEBI:15377"/>
        <dbReference type="ChEBI" id="CHEBI:15378"/>
        <dbReference type="ChEBI" id="CHEBI:17336"/>
        <dbReference type="ChEBI" id="CHEBI:17616"/>
    </reaction>
    <physiologicalReaction direction="left-to-right" evidence="35">
        <dbReference type="Rhea" id="RHEA:13934"/>
    </physiologicalReaction>
</comment>
<comment type="catalytic activity">
    <reaction evidence="38">
        <text>1,3-di-(9Z-octadecenoyl)-glycerol + H2O = 1-(9Z-octadecenoyl)-glycerol + (9Z)-octadecenoate + H(+)</text>
        <dbReference type="Rhea" id="RHEA:39939"/>
        <dbReference type="ChEBI" id="CHEBI:15377"/>
        <dbReference type="ChEBI" id="CHEBI:15378"/>
        <dbReference type="ChEBI" id="CHEBI:30823"/>
        <dbReference type="ChEBI" id="CHEBI:75342"/>
        <dbReference type="ChEBI" id="CHEBI:75735"/>
    </reaction>
    <physiologicalReaction direction="left-to-right" evidence="38">
        <dbReference type="Rhea" id="RHEA:39940"/>
    </physiologicalReaction>
</comment>
<evidence type="ECO:0000256" key="8">
    <source>
        <dbReference type="ARBA" id="ARBA00005189"/>
    </source>
</evidence>
<comment type="caution">
    <text evidence="44">The sequence shown here is derived from an EMBL/GenBank/DDBJ whole genome shotgun (WGS) entry which is preliminary data.</text>
</comment>
<feature type="compositionally biased region" description="Polar residues" evidence="41">
    <location>
        <begin position="988"/>
        <end position="1000"/>
    </location>
</feature>
<dbReference type="EC" id="3.1.1.23" evidence="11"/>
<evidence type="ECO:0000256" key="24">
    <source>
        <dbReference type="ARBA" id="ARBA00030031"/>
    </source>
</evidence>
<evidence type="ECO:0000256" key="27">
    <source>
        <dbReference type="ARBA" id="ARBA00047438"/>
    </source>
</evidence>
<comment type="catalytic activity">
    <reaction evidence="36">
        <text>2,3-di-(9Z)-octadecenoyl-sn-glycerol + H2O = 2-(9Z-octadecenoyl)-glycerol + (9Z)-octadecenoate + H(+)</text>
        <dbReference type="Rhea" id="RHEA:38383"/>
        <dbReference type="ChEBI" id="CHEBI:15377"/>
        <dbReference type="ChEBI" id="CHEBI:15378"/>
        <dbReference type="ChEBI" id="CHEBI:30823"/>
        <dbReference type="ChEBI" id="CHEBI:73990"/>
        <dbReference type="ChEBI" id="CHEBI:75824"/>
    </reaction>
    <physiologicalReaction direction="left-to-right" evidence="36">
        <dbReference type="Rhea" id="RHEA:38384"/>
    </physiologicalReaction>
</comment>
<keyword evidence="16" id="KW-0551">Lipid droplet</keyword>
<comment type="pathway">
    <text evidence="8">Lipid metabolism.</text>
</comment>
<sequence length="1632" mass="175899">MMEFDSTDNPGRFFFALSRDLKSIALSNIQYFQSGKQSHHAKFHVTFRLLYEYLDIGIEPTYSELAKLVGEYDFSPEIKGNGYRSLLRVVQKCCLHLLQLCRYISSVRDSMLFRKKVYAKELESYVSALGQLRAVLYYALKLTQYCQQGHLFADEDQLNSDIAEALMLEVESLSQEFFYGRCLGFQYCESMQRPVQAIGIVMASLSEGYLESSHMMRVATSVFNSGKYFLDPELRAKQMVKVTRTADIRFCQTFWNFPESPIMHQLPSFVCPVMEVNEILTLGPDAFELPLVGGGDTVTITPPCAHTGPGHVYTRLISAQLREGQQALRKSVKSKAPVPAKPRVPGLIVHFHGGGFVAQSSKSHEVYLRDWAVSVGCPILSVDYSLAPQAPFPRALEECFYAYAWAVQNCEQLGSTGEKIIVVGDSAGGNLAVSTALRAASFGIRAPDGAVLVYPCTVVKYTPSPARLLSLMDPLLPVGLMTRCLAAYAGINEQQPLASPTTDELHSDESLTRIRMETYESHDSEWIIIAQDEDEIDQIRSMAAASQDSPVVERESVIDAMDDSMEGRKHLQEFVGEEDMEPWCNKDLMGAKERSNTQESEEEVEIFSQLLAEGSCVFPSEGEASIPQPDQRQHLHSAGKSAAVVDMVTPVEAVTDGGQFLGTSSSELSNADQDTAASSGSSVKSSGVALLQSRARQMMADAQTMLTSLSSYMPAPPSMGTARSVMSSLAANFDPLNSSTSLHTSKSSLGLTSASDSTSSKPDGANFSPVSGPGLDLPDIETFVELQVFPVSVDVNESEVTRSSGVNGNESISAACPGTAERMQANLESKCPLTMSDGIEGNDLKQVCSNPELVVNGKDADTTRSTKADPREPTETKPSPLTSSSSSGVFETPFSTPVSPSGHDIILPGAESNLSLSSAFLSDTSPHHQDQVLGELSRESAGNDTCQETSLSSTCKDQRHENYLELTRDNFRPRRDKTGESVYESSHHPTLQPSERTSAGESVGSLSCDPLHQPDDCAYDGDGPASGNDPNHQVTLSDHSVALLSVSDPDASSSPSGGVDPPILFATPDKRTEVPAATSDADQHILFATPEERTEVPAATWNSISLSDRGSCLFSPDKTSRLLPGRNDIDAEVLMISKDAVDTPYQPSNLKVTTTNCLQTLDMLSPVTPPAPSTTLSDQQDQSSPSPELSVICELDTNGTSRASQAPPTVISAQNNQASPSPQLPVTCDMDTHSDSPASPASLPGESKELLEDALRSPDVGEVEESGSSSISTQQSCGSYKDLKRWSPENQVDQRFGTTLNPQSIDRDMFISCSSEQSDQQEVAVFKQDSNLLTSPSNPQPDTDVMTGQSYQQKRCSPPTSLNIAHHSRSVVPPTATDAQPSPLGSPTSTAQTGVKTSPCSSALPVQANLTQQNSAPTLPVVESSPSAADDPNVQLSEEPVVTLTPTENGGQLRVWPLGVGVKGLKKSGSTPTLLPSVLTPSPVTPQPEKVQDAINRKQKGSESSAPAIPPGLKTGMSPSDFEQQNFSSHSPLHLLRRAAVVKNPYMSPLMASDEMLLGLTRVSIVGCHLDPLLDDSVMFARRLRDLGIPVELNLVDDLPHGFLNFALLSVEARQAADLCGRKISDMLSDSV</sequence>
<gene>
    <name evidence="44" type="ORF">RRG08_063525</name>
</gene>
<feature type="compositionally biased region" description="Low complexity" evidence="41">
    <location>
        <begin position="876"/>
        <end position="887"/>
    </location>
</feature>
<dbReference type="Pfam" id="PF06350">
    <property type="entry name" value="HSL_N"/>
    <property type="match status" value="1"/>
</dbReference>
<feature type="compositionally biased region" description="Basic and acidic residues" evidence="41">
    <location>
        <begin position="1246"/>
        <end position="1256"/>
    </location>
</feature>
<evidence type="ECO:0000256" key="15">
    <source>
        <dbReference type="ARBA" id="ARBA00022548"/>
    </source>
</evidence>
<evidence type="ECO:0000256" key="5">
    <source>
        <dbReference type="ARBA" id="ARBA00004502"/>
    </source>
</evidence>
<evidence type="ECO:0000256" key="40">
    <source>
        <dbReference type="ARBA" id="ARBA00049519"/>
    </source>
</evidence>
<feature type="domain" description="Hormone-sensitive lipase N-terminal" evidence="42">
    <location>
        <begin position="20"/>
        <end position="325"/>
    </location>
</feature>
<dbReference type="GO" id="GO:0008203">
    <property type="term" value="P:cholesterol metabolic process"/>
    <property type="evidence" value="ECO:0007669"/>
    <property type="project" value="UniProtKB-KW"/>
</dbReference>
<feature type="region of interest" description="Disordered" evidence="41">
    <location>
        <begin position="664"/>
        <end position="685"/>
    </location>
</feature>
<evidence type="ECO:0000256" key="2">
    <source>
        <dbReference type="ARBA" id="ARBA00001613"/>
    </source>
</evidence>
<keyword evidence="18" id="KW-0442">Lipid degradation</keyword>
<evidence type="ECO:0000256" key="6">
    <source>
        <dbReference type="ARBA" id="ARBA00004514"/>
    </source>
</evidence>
<organism evidence="44 45">
    <name type="scientific">Elysia crispata</name>
    <name type="common">lettuce slug</name>
    <dbReference type="NCBI Taxonomy" id="231223"/>
    <lineage>
        <taxon>Eukaryota</taxon>
        <taxon>Metazoa</taxon>
        <taxon>Spiralia</taxon>
        <taxon>Lophotrochozoa</taxon>
        <taxon>Mollusca</taxon>
        <taxon>Gastropoda</taxon>
        <taxon>Heterobranchia</taxon>
        <taxon>Euthyneura</taxon>
        <taxon>Panpulmonata</taxon>
        <taxon>Sacoglossa</taxon>
        <taxon>Placobranchoidea</taxon>
        <taxon>Plakobranchidae</taxon>
        <taxon>Elysia</taxon>
    </lineage>
</organism>
<evidence type="ECO:0000256" key="28">
    <source>
        <dbReference type="ARBA" id="ARBA00047458"/>
    </source>
</evidence>
<comment type="subunit">
    <text evidence="26">Monomer and homodimer. Interacts with CAVIN1 in the adipocyte cytoplasm. Interacts with PLIN5.</text>
</comment>
<evidence type="ECO:0000256" key="7">
    <source>
        <dbReference type="ARBA" id="ARBA00004879"/>
    </source>
</evidence>
<dbReference type="InterPro" id="IPR029058">
    <property type="entry name" value="AB_hydrolase_fold"/>
</dbReference>
<evidence type="ECO:0000259" key="43">
    <source>
        <dbReference type="Pfam" id="PF07859"/>
    </source>
</evidence>
<feature type="compositionally biased region" description="Polar residues" evidence="41">
    <location>
        <begin position="1328"/>
        <end position="1363"/>
    </location>
</feature>
<feature type="region of interest" description="Disordered" evidence="41">
    <location>
        <begin position="920"/>
        <end position="954"/>
    </location>
</feature>
<evidence type="ECO:0000256" key="4">
    <source>
        <dbReference type="ARBA" id="ARBA00004345"/>
    </source>
</evidence>
<comment type="catalytic activity">
    <reaction evidence="27">
        <text>1-(9Z-octadecenoyl)-glycerol + H2O = glycerol + (9Z)-octadecenoate + H(+)</text>
        <dbReference type="Rhea" id="RHEA:38487"/>
        <dbReference type="ChEBI" id="CHEBI:15377"/>
        <dbReference type="ChEBI" id="CHEBI:15378"/>
        <dbReference type="ChEBI" id="CHEBI:17754"/>
        <dbReference type="ChEBI" id="CHEBI:30823"/>
        <dbReference type="ChEBI" id="CHEBI:75342"/>
    </reaction>
    <physiologicalReaction direction="left-to-right" evidence="27">
        <dbReference type="Rhea" id="RHEA:38488"/>
    </physiologicalReaction>
</comment>
<evidence type="ECO:0000256" key="16">
    <source>
        <dbReference type="ARBA" id="ARBA00022677"/>
    </source>
</evidence>
<evidence type="ECO:0000256" key="21">
    <source>
        <dbReference type="ARBA" id="ARBA00023166"/>
    </source>
</evidence>
<dbReference type="SUPFAM" id="SSF53474">
    <property type="entry name" value="alpha/beta-Hydrolases"/>
    <property type="match status" value="2"/>
</dbReference>
<evidence type="ECO:0000256" key="38">
    <source>
        <dbReference type="ARBA" id="ARBA00049372"/>
    </source>
</evidence>
<evidence type="ECO:0000256" key="1">
    <source>
        <dbReference type="ARBA" id="ARBA00000803"/>
    </source>
</evidence>
<feature type="compositionally biased region" description="Polar residues" evidence="41">
    <location>
        <begin position="1377"/>
        <end position="1400"/>
    </location>
</feature>
<keyword evidence="45" id="KW-1185">Reference proteome</keyword>
<feature type="compositionally biased region" description="Low complexity" evidence="41">
    <location>
        <begin position="1266"/>
        <end position="1279"/>
    </location>
</feature>
<keyword evidence="15" id="KW-0153">Cholesterol metabolism</keyword>
<comment type="catalytic activity">
    <reaction evidence="2">
        <text>Hydrolyzes glycerol monoesters of long-chain fatty acids.</text>
        <dbReference type="EC" id="3.1.1.23"/>
    </reaction>
</comment>
<evidence type="ECO:0000256" key="17">
    <source>
        <dbReference type="ARBA" id="ARBA00022801"/>
    </source>
</evidence>
<feature type="compositionally biased region" description="Polar residues" evidence="41">
    <location>
        <begin position="1288"/>
        <end position="1303"/>
    </location>
</feature>
<evidence type="ECO:0000256" key="36">
    <source>
        <dbReference type="ARBA" id="ARBA00049143"/>
    </source>
</evidence>
<feature type="region of interest" description="Disordered" evidence="41">
    <location>
        <begin position="1163"/>
        <end position="1303"/>
    </location>
</feature>
<feature type="compositionally biased region" description="Polar residues" evidence="41">
    <location>
        <begin position="940"/>
        <end position="954"/>
    </location>
</feature>
<dbReference type="InterPro" id="IPR010468">
    <property type="entry name" value="HSL_N"/>
</dbReference>
<evidence type="ECO:0000256" key="9">
    <source>
        <dbReference type="ARBA" id="ARBA00010515"/>
    </source>
</evidence>
<feature type="region of interest" description="Disordered" evidence="41">
    <location>
        <begin position="968"/>
        <end position="1034"/>
    </location>
</feature>
<feature type="region of interest" description="Disordered" evidence="41">
    <location>
        <begin position="740"/>
        <end position="773"/>
    </location>
</feature>
<comment type="pathway">
    <text evidence="7">Glycerolipid metabolism; triacylglycerol degradation.</text>
</comment>
<dbReference type="Pfam" id="PF07859">
    <property type="entry name" value="Abhydrolase_3"/>
    <property type="match status" value="2"/>
</dbReference>
<dbReference type="GO" id="GO:0005829">
    <property type="term" value="C:cytosol"/>
    <property type="evidence" value="ECO:0007669"/>
    <property type="project" value="UniProtKB-SubCell"/>
</dbReference>
<evidence type="ECO:0000256" key="35">
    <source>
        <dbReference type="ARBA" id="ARBA00049053"/>
    </source>
</evidence>
<evidence type="ECO:0000256" key="13">
    <source>
        <dbReference type="ARBA" id="ARBA00022475"/>
    </source>
</evidence>
<keyword evidence="21" id="KW-1207">Sterol metabolism</keyword>
<evidence type="ECO:0000256" key="10">
    <source>
        <dbReference type="ARBA" id="ARBA00013088"/>
    </source>
</evidence>
<evidence type="ECO:0000256" key="3">
    <source>
        <dbReference type="ARBA" id="ARBA00004236"/>
    </source>
</evidence>
<comment type="catalytic activity">
    <reaction evidence="30">
        <text>cholesteryl (9Z-octadecenoate) + H2O = cholesterol + (9Z)-octadecenoate + H(+)</text>
        <dbReference type="Rhea" id="RHEA:33875"/>
        <dbReference type="ChEBI" id="CHEBI:15377"/>
        <dbReference type="ChEBI" id="CHEBI:15378"/>
        <dbReference type="ChEBI" id="CHEBI:16113"/>
        <dbReference type="ChEBI" id="CHEBI:30823"/>
        <dbReference type="ChEBI" id="CHEBI:46898"/>
    </reaction>
    <physiologicalReaction direction="left-to-right" evidence="30">
        <dbReference type="Rhea" id="RHEA:33876"/>
    </physiologicalReaction>
</comment>
<evidence type="ECO:0000259" key="42">
    <source>
        <dbReference type="Pfam" id="PF06350"/>
    </source>
</evidence>
<dbReference type="Gene3D" id="3.40.50.1820">
    <property type="entry name" value="alpha/beta hydrolase"/>
    <property type="match status" value="2"/>
</dbReference>
<feature type="compositionally biased region" description="Polar residues" evidence="41">
    <location>
        <begin position="664"/>
        <end position="675"/>
    </location>
</feature>
<dbReference type="PANTHER" id="PTHR23025">
    <property type="entry name" value="TRIACYLGLYCEROL LIPASE"/>
    <property type="match status" value="1"/>
</dbReference>
<protein>
    <recommendedName>
        <fullName evidence="12">Hormone-sensitive lipase</fullName>
        <ecNumber evidence="11">3.1.1.23</ecNumber>
        <ecNumber evidence="10">3.1.1.79</ecNumber>
    </recommendedName>
    <alternativeName>
        <fullName evidence="25">Monoacylglycerol lipase LIPE</fullName>
    </alternativeName>
    <alternativeName>
        <fullName evidence="24">Retinyl ester hydrolase</fullName>
    </alternativeName>
</protein>
<accession>A0AAE1B2P5</accession>
<dbReference type="EC" id="3.1.1.79" evidence="10"/>
<comment type="subcellular location">
    <subcellularLocation>
        <location evidence="3">Cell membrane</location>
    </subcellularLocation>
    <subcellularLocation>
        <location evidence="6">Cytoplasm</location>
        <location evidence="6">Cytosol</location>
    </subcellularLocation>
    <subcellularLocation>
        <location evidence="5">Lipid droplet</location>
    </subcellularLocation>
    <subcellularLocation>
        <location evidence="4">Membrane</location>
        <location evidence="4">Caveola</location>
    </subcellularLocation>
</comment>
<name>A0AAE1B2P5_9GAST</name>
<evidence type="ECO:0000256" key="29">
    <source>
        <dbReference type="ARBA" id="ARBA00047476"/>
    </source>
</evidence>
<evidence type="ECO:0000256" key="41">
    <source>
        <dbReference type="SAM" id="MobiDB-lite"/>
    </source>
</evidence>
<dbReference type="PROSITE" id="PS01173">
    <property type="entry name" value="LIPASE_GDXG_HIS"/>
    <property type="match status" value="1"/>
</dbReference>
<dbReference type="Proteomes" id="UP001283361">
    <property type="component" value="Unassembled WGS sequence"/>
</dbReference>
<feature type="compositionally biased region" description="Low complexity" evidence="41">
    <location>
        <begin position="676"/>
        <end position="685"/>
    </location>
</feature>
<evidence type="ECO:0000256" key="11">
    <source>
        <dbReference type="ARBA" id="ARBA00013254"/>
    </source>
</evidence>
<proteinExistence type="inferred from homology"/>
<comment type="similarity">
    <text evidence="9">Belongs to the 'GDXG' lipolytic enzyme family.</text>
</comment>
<dbReference type="GO" id="GO:0005901">
    <property type="term" value="C:caveola"/>
    <property type="evidence" value="ECO:0007669"/>
    <property type="project" value="UniProtKB-SubCell"/>
</dbReference>
<comment type="catalytic activity">
    <reaction evidence="39">
        <text>2-(9Z-octadecenoyl)-glycerol + H2O = glycerol + (9Z)-octadecenoate + H(+)</text>
        <dbReference type="Rhea" id="RHEA:38491"/>
        <dbReference type="ChEBI" id="CHEBI:15377"/>
        <dbReference type="ChEBI" id="CHEBI:15378"/>
        <dbReference type="ChEBI" id="CHEBI:17754"/>
        <dbReference type="ChEBI" id="CHEBI:30823"/>
        <dbReference type="ChEBI" id="CHEBI:73990"/>
    </reaction>
    <physiologicalReaction direction="left-to-right" evidence="39">
        <dbReference type="Rhea" id="RHEA:38492"/>
    </physiologicalReaction>
</comment>
<evidence type="ECO:0000256" key="25">
    <source>
        <dbReference type="ARBA" id="ARBA00031112"/>
    </source>
</evidence>
<comment type="catalytic activity">
    <reaction evidence="37">
        <text>a monoacylglycerol + H2O = glycerol + a fatty acid + H(+)</text>
        <dbReference type="Rhea" id="RHEA:15245"/>
        <dbReference type="ChEBI" id="CHEBI:15377"/>
        <dbReference type="ChEBI" id="CHEBI:15378"/>
        <dbReference type="ChEBI" id="CHEBI:17408"/>
        <dbReference type="ChEBI" id="CHEBI:17754"/>
        <dbReference type="ChEBI" id="CHEBI:28868"/>
        <dbReference type="EC" id="3.1.1.79"/>
    </reaction>
</comment>
<evidence type="ECO:0000256" key="31">
    <source>
        <dbReference type="ARBA" id="ARBA00047674"/>
    </source>
</evidence>
<feature type="region of interest" description="Disordered" evidence="41">
    <location>
        <begin position="852"/>
        <end position="906"/>
    </location>
</feature>
<comment type="catalytic activity">
    <reaction evidence="32">
        <text>1,2,3-tri-(9Z-octadecenoyl)-glycerol + H2O = di-(9Z)-octadecenoylglycerol + (9Z)-octadecenoate + H(+)</text>
        <dbReference type="Rhea" id="RHEA:38575"/>
        <dbReference type="ChEBI" id="CHEBI:15377"/>
        <dbReference type="ChEBI" id="CHEBI:15378"/>
        <dbReference type="ChEBI" id="CHEBI:30823"/>
        <dbReference type="ChEBI" id="CHEBI:53753"/>
        <dbReference type="ChEBI" id="CHEBI:75945"/>
    </reaction>
    <physiologicalReaction direction="left-to-right" evidence="32">
        <dbReference type="Rhea" id="RHEA:38576"/>
    </physiologicalReaction>
</comment>
<keyword evidence="14" id="KW-0963">Cytoplasm</keyword>
<dbReference type="GO" id="GO:0019433">
    <property type="term" value="P:triglyceride catabolic process"/>
    <property type="evidence" value="ECO:0007669"/>
    <property type="project" value="TreeGrafter"/>
</dbReference>
<evidence type="ECO:0000256" key="33">
    <source>
        <dbReference type="ARBA" id="ARBA00048657"/>
    </source>
</evidence>
<evidence type="ECO:0000256" key="26">
    <source>
        <dbReference type="ARBA" id="ARBA00046695"/>
    </source>
</evidence>
<dbReference type="EMBL" id="JAWDGP010000667">
    <property type="protein sequence ID" value="KAK3798517.1"/>
    <property type="molecule type" value="Genomic_DNA"/>
</dbReference>
<dbReference type="GO" id="GO:0004771">
    <property type="term" value="F:sterol ester esterase activity"/>
    <property type="evidence" value="ECO:0007669"/>
    <property type="project" value="TreeGrafter"/>
</dbReference>
<feature type="compositionally biased region" description="Polar residues" evidence="41">
    <location>
        <begin position="1197"/>
        <end position="1221"/>
    </location>
</feature>
<feature type="compositionally biased region" description="Low complexity" evidence="41">
    <location>
        <begin position="740"/>
        <end position="753"/>
    </location>
</feature>
<keyword evidence="13" id="KW-1003">Cell membrane</keyword>
<keyword evidence="17" id="KW-0378">Hydrolase</keyword>
<dbReference type="GO" id="GO:0047372">
    <property type="term" value="F:monoacylglycerol lipase activity"/>
    <property type="evidence" value="ECO:0007669"/>
    <property type="project" value="UniProtKB-EC"/>
</dbReference>